<dbReference type="AlphaFoldDB" id="A0A919VS92"/>
<feature type="transmembrane region" description="Helical" evidence="1">
    <location>
        <begin position="50"/>
        <end position="71"/>
    </location>
</feature>
<comment type="caution">
    <text evidence="3">The sequence shown here is derived from an EMBL/GenBank/DDBJ whole genome shotgun (WGS) entry which is preliminary data.</text>
</comment>
<keyword evidence="4" id="KW-1185">Reference proteome</keyword>
<organism evidence="3 4">
    <name type="scientific">Actinoplanes auranticolor</name>
    <dbReference type="NCBI Taxonomy" id="47988"/>
    <lineage>
        <taxon>Bacteria</taxon>
        <taxon>Bacillati</taxon>
        <taxon>Actinomycetota</taxon>
        <taxon>Actinomycetes</taxon>
        <taxon>Micromonosporales</taxon>
        <taxon>Micromonosporaceae</taxon>
        <taxon>Actinoplanes</taxon>
    </lineage>
</organism>
<reference evidence="3" key="1">
    <citation type="submission" date="2021-03" db="EMBL/GenBank/DDBJ databases">
        <title>Whole genome shotgun sequence of Actinoplanes auranticolor NBRC 12245.</title>
        <authorList>
            <person name="Komaki H."/>
            <person name="Tamura T."/>
        </authorList>
    </citation>
    <scope>NUCLEOTIDE SEQUENCE</scope>
    <source>
        <strain evidence="3">NBRC 12245</strain>
    </source>
</reference>
<dbReference type="Gene3D" id="1.20.144.10">
    <property type="entry name" value="Phosphatidic acid phosphatase type 2/haloperoxidase"/>
    <property type="match status" value="1"/>
</dbReference>
<evidence type="ECO:0000313" key="4">
    <source>
        <dbReference type="Proteomes" id="UP000681340"/>
    </source>
</evidence>
<evidence type="ECO:0000313" key="3">
    <source>
        <dbReference type="EMBL" id="GIM73615.1"/>
    </source>
</evidence>
<feature type="domain" description="Phosphatidic acid phosphatase type 2/haloperoxidase" evidence="2">
    <location>
        <begin position="79"/>
        <end position="210"/>
    </location>
</feature>
<name>A0A919VS92_9ACTN</name>
<evidence type="ECO:0000259" key="2">
    <source>
        <dbReference type="Pfam" id="PF01569"/>
    </source>
</evidence>
<dbReference type="Pfam" id="PF01569">
    <property type="entry name" value="PAP2"/>
    <property type="match status" value="1"/>
</dbReference>
<accession>A0A919VS92</accession>
<feature type="transmembrane region" description="Helical" evidence="1">
    <location>
        <begin position="163"/>
        <end position="184"/>
    </location>
</feature>
<keyword evidence="1" id="KW-1133">Transmembrane helix</keyword>
<keyword evidence="1" id="KW-0812">Transmembrane</keyword>
<feature type="transmembrane region" description="Helical" evidence="1">
    <location>
        <begin position="133"/>
        <end position="151"/>
    </location>
</feature>
<sequence length="234" mass="25780">MLDLVLLAGFVVLTVALARGHLLSLDERLADWAGEHRPTPLYVLLRVLNYLGQGGQVLMPVTLLLAGLVAWRRRSVRPLLVFATVFVLTYVTIGPLKIWLDRAAPAFDGPDRLVLFNAHASGIEAMSYPSGHVANALAWYGVIAVLLDALLRSLERPVLPPRAYLALRVLPPAIVFVTTTWLAFHWITDSVAGLLLGLILTRLLARIPWDTVPLPRLPRGVDRPAGLQTRQFLS</sequence>
<proteinExistence type="predicted"/>
<gene>
    <name evidence="3" type="ORF">Aau02nite_56850</name>
</gene>
<evidence type="ECO:0000256" key="1">
    <source>
        <dbReference type="SAM" id="Phobius"/>
    </source>
</evidence>
<keyword evidence="1" id="KW-0472">Membrane</keyword>
<dbReference type="Proteomes" id="UP000681340">
    <property type="component" value="Unassembled WGS sequence"/>
</dbReference>
<protein>
    <submittedName>
        <fullName evidence="3">Phosphatidic acid phosphatase</fullName>
    </submittedName>
</protein>
<dbReference type="EMBL" id="BOQL01000045">
    <property type="protein sequence ID" value="GIM73615.1"/>
    <property type="molecule type" value="Genomic_DNA"/>
</dbReference>
<dbReference type="InterPro" id="IPR036938">
    <property type="entry name" value="PAP2/HPO_sf"/>
</dbReference>
<feature type="transmembrane region" description="Helical" evidence="1">
    <location>
        <begin position="78"/>
        <end position="100"/>
    </location>
</feature>
<dbReference type="InterPro" id="IPR000326">
    <property type="entry name" value="PAP2/HPO"/>
</dbReference>
<dbReference type="SUPFAM" id="SSF48317">
    <property type="entry name" value="Acid phosphatase/Vanadium-dependent haloperoxidase"/>
    <property type="match status" value="1"/>
</dbReference>